<keyword evidence="1" id="KW-0472">Membrane</keyword>
<dbReference type="RefSeq" id="WP_408335912.1">
    <property type="nucleotide sequence ID" value="NZ_JAQQFH010000062.1"/>
</dbReference>
<reference evidence="2 3" key="1">
    <citation type="journal article" date="2024" name="Chem. Sci.">
        <title>Discovery of megapolipeptins by genome mining of a Burkholderiales bacteria collection.</title>
        <authorList>
            <person name="Paulo B.S."/>
            <person name="Recchia M.J.J."/>
            <person name="Lee S."/>
            <person name="Fergusson C.H."/>
            <person name="Romanowski S.B."/>
            <person name="Hernandez A."/>
            <person name="Krull N."/>
            <person name="Liu D.Y."/>
            <person name="Cavanagh H."/>
            <person name="Bos A."/>
            <person name="Gray C.A."/>
            <person name="Murphy B.T."/>
            <person name="Linington R.G."/>
            <person name="Eustaquio A.S."/>
        </authorList>
    </citation>
    <scope>NUCLEOTIDE SEQUENCE [LARGE SCALE GENOMIC DNA]</scope>
    <source>
        <strain evidence="2 3">RL16-012-BIC-B</strain>
    </source>
</reference>
<keyword evidence="1" id="KW-0812">Transmembrane</keyword>
<keyword evidence="1" id="KW-1133">Transmembrane helix</keyword>
<evidence type="ECO:0008006" key="4">
    <source>
        <dbReference type="Google" id="ProtNLM"/>
    </source>
</evidence>
<evidence type="ECO:0000313" key="2">
    <source>
        <dbReference type="EMBL" id="MFL9888917.1"/>
    </source>
</evidence>
<accession>A0ABW9A192</accession>
<gene>
    <name evidence="2" type="ORF">PQR66_38260</name>
</gene>
<dbReference type="Proteomes" id="UP001629249">
    <property type="component" value="Unassembled WGS sequence"/>
</dbReference>
<name>A0ABW9A192_9BURK</name>
<evidence type="ECO:0000313" key="3">
    <source>
        <dbReference type="Proteomes" id="UP001629249"/>
    </source>
</evidence>
<feature type="transmembrane region" description="Helical" evidence="1">
    <location>
        <begin position="62"/>
        <end position="84"/>
    </location>
</feature>
<sequence>MGFALRGCLGGRGIVIGFGSVVCGVVFYSVVRDADFFGFFLPLVVVLVSVVCLWHWDLPVLVFWPFLAVLVVCSVVGLLAFPCIV</sequence>
<comment type="caution">
    <text evidence="2">The sequence shown here is derived from an EMBL/GenBank/DDBJ whole genome shotgun (WGS) entry which is preliminary data.</text>
</comment>
<feature type="transmembrane region" description="Helical" evidence="1">
    <location>
        <begin position="36"/>
        <end position="56"/>
    </location>
</feature>
<organism evidence="2 3">
    <name type="scientific">Paraburkholderia agricolaris</name>
    <dbReference type="NCBI Taxonomy" id="2152888"/>
    <lineage>
        <taxon>Bacteria</taxon>
        <taxon>Pseudomonadati</taxon>
        <taxon>Pseudomonadota</taxon>
        <taxon>Betaproteobacteria</taxon>
        <taxon>Burkholderiales</taxon>
        <taxon>Burkholderiaceae</taxon>
        <taxon>Paraburkholderia</taxon>
    </lineage>
</organism>
<evidence type="ECO:0000256" key="1">
    <source>
        <dbReference type="SAM" id="Phobius"/>
    </source>
</evidence>
<protein>
    <recommendedName>
        <fullName evidence="4">Transmembrane protein</fullName>
    </recommendedName>
</protein>
<feature type="transmembrane region" description="Helical" evidence="1">
    <location>
        <begin position="12"/>
        <end position="31"/>
    </location>
</feature>
<proteinExistence type="predicted"/>
<keyword evidence="3" id="KW-1185">Reference proteome</keyword>
<feature type="non-terminal residue" evidence="2">
    <location>
        <position position="85"/>
    </location>
</feature>
<dbReference type="EMBL" id="JAQQFN010000053">
    <property type="protein sequence ID" value="MFL9888917.1"/>
    <property type="molecule type" value="Genomic_DNA"/>
</dbReference>